<keyword evidence="3" id="KW-1185">Reference proteome</keyword>
<proteinExistence type="predicted"/>
<dbReference type="RefSeq" id="WP_107988775.1">
    <property type="nucleotide sequence ID" value="NZ_QAYG01000001.1"/>
</dbReference>
<feature type="region of interest" description="Disordered" evidence="1">
    <location>
        <begin position="1"/>
        <end position="57"/>
    </location>
</feature>
<feature type="region of interest" description="Disordered" evidence="1">
    <location>
        <begin position="88"/>
        <end position="116"/>
    </location>
</feature>
<dbReference type="OrthoDB" id="7678346at2"/>
<feature type="compositionally biased region" description="Basic and acidic residues" evidence="1">
    <location>
        <begin position="88"/>
        <end position="99"/>
    </location>
</feature>
<feature type="compositionally biased region" description="Basic and acidic residues" evidence="1">
    <location>
        <begin position="17"/>
        <end position="34"/>
    </location>
</feature>
<dbReference type="EMBL" id="QAYG01000001">
    <property type="protein sequence ID" value="PTW63327.1"/>
    <property type="molecule type" value="Genomic_DNA"/>
</dbReference>
<dbReference type="Proteomes" id="UP000244081">
    <property type="component" value="Unassembled WGS sequence"/>
</dbReference>
<evidence type="ECO:0000256" key="1">
    <source>
        <dbReference type="SAM" id="MobiDB-lite"/>
    </source>
</evidence>
<organism evidence="2 3">
    <name type="scientific">Breoghania corrubedonensis</name>
    <dbReference type="NCBI Taxonomy" id="665038"/>
    <lineage>
        <taxon>Bacteria</taxon>
        <taxon>Pseudomonadati</taxon>
        <taxon>Pseudomonadota</taxon>
        <taxon>Alphaproteobacteria</taxon>
        <taxon>Hyphomicrobiales</taxon>
        <taxon>Stappiaceae</taxon>
        <taxon>Breoghania</taxon>
    </lineage>
</organism>
<protein>
    <submittedName>
        <fullName evidence="2">Uncharacterized protein</fullName>
    </submittedName>
</protein>
<reference evidence="2 3" key="1">
    <citation type="submission" date="2018-04" db="EMBL/GenBank/DDBJ databases">
        <title>Genomic Encyclopedia of Archaeal and Bacterial Type Strains, Phase II (KMG-II): from individual species to whole genera.</title>
        <authorList>
            <person name="Goeker M."/>
        </authorList>
    </citation>
    <scope>NUCLEOTIDE SEQUENCE [LARGE SCALE GENOMIC DNA]</scope>
    <source>
        <strain evidence="2 3">DSM 23382</strain>
    </source>
</reference>
<accession>A0A2T5VHT8</accession>
<dbReference type="AlphaFoldDB" id="A0A2T5VHT8"/>
<comment type="caution">
    <text evidence="2">The sequence shown here is derived from an EMBL/GenBank/DDBJ whole genome shotgun (WGS) entry which is preliminary data.</text>
</comment>
<sequence length="116" mass="12464">MSQTVDRVTAPLPLVKAADHSTDHNPREQPHFEQQDDSAMHPQAEGSVREPVEDEEPAVVLDTGAHPATPLGGVAAYQATARHAIEALGRDPLLEGDEGHDADEEATPWRLSSDDS</sequence>
<evidence type="ECO:0000313" key="2">
    <source>
        <dbReference type="EMBL" id="PTW63327.1"/>
    </source>
</evidence>
<evidence type="ECO:0000313" key="3">
    <source>
        <dbReference type="Proteomes" id="UP000244081"/>
    </source>
</evidence>
<gene>
    <name evidence="2" type="ORF">C8N35_1011378</name>
</gene>
<name>A0A2T5VHT8_9HYPH</name>